<evidence type="ECO:0000313" key="2">
    <source>
        <dbReference type="Proteomes" id="UP001603857"/>
    </source>
</evidence>
<accession>A0ABD1MNB6</accession>
<name>A0ABD1MNB6_9FABA</name>
<comment type="caution">
    <text evidence="1">The sequence shown here is derived from an EMBL/GenBank/DDBJ whole genome shotgun (WGS) entry which is preliminary data.</text>
</comment>
<organism evidence="1 2">
    <name type="scientific">Flemingia macrophylla</name>
    <dbReference type="NCBI Taxonomy" id="520843"/>
    <lineage>
        <taxon>Eukaryota</taxon>
        <taxon>Viridiplantae</taxon>
        <taxon>Streptophyta</taxon>
        <taxon>Embryophyta</taxon>
        <taxon>Tracheophyta</taxon>
        <taxon>Spermatophyta</taxon>
        <taxon>Magnoliopsida</taxon>
        <taxon>eudicotyledons</taxon>
        <taxon>Gunneridae</taxon>
        <taxon>Pentapetalae</taxon>
        <taxon>rosids</taxon>
        <taxon>fabids</taxon>
        <taxon>Fabales</taxon>
        <taxon>Fabaceae</taxon>
        <taxon>Papilionoideae</taxon>
        <taxon>50 kb inversion clade</taxon>
        <taxon>NPAAA clade</taxon>
        <taxon>indigoferoid/millettioid clade</taxon>
        <taxon>Phaseoleae</taxon>
        <taxon>Flemingia</taxon>
    </lineage>
</organism>
<dbReference type="Proteomes" id="UP001603857">
    <property type="component" value="Unassembled WGS sequence"/>
</dbReference>
<dbReference type="AlphaFoldDB" id="A0ABD1MNB6"/>
<gene>
    <name evidence="1" type="ORF">Fmac_011749</name>
</gene>
<evidence type="ECO:0000313" key="1">
    <source>
        <dbReference type="EMBL" id="KAL2337303.1"/>
    </source>
</evidence>
<dbReference type="EMBL" id="JBGMDY010000004">
    <property type="protein sequence ID" value="KAL2337303.1"/>
    <property type="molecule type" value="Genomic_DNA"/>
</dbReference>
<proteinExistence type="predicted"/>
<reference evidence="1 2" key="1">
    <citation type="submission" date="2024-08" db="EMBL/GenBank/DDBJ databases">
        <title>Insights into the chromosomal genome structure of Flemingia macrophylla.</title>
        <authorList>
            <person name="Ding Y."/>
            <person name="Zhao Y."/>
            <person name="Bi W."/>
            <person name="Wu M."/>
            <person name="Zhao G."/>
            <person name="Gong Y."/>
            <person name="Li W."/>
            <person name="Zhang P."/>
        </authorList>
    </citation>
    <scope>NUCLEOTIDE SEQUENCE [LARGE SCALE GENOMIC DNA]</scope>
    <source>
        <strain evidence="1">DYQJB</strain>
        <tissue evidence="1">Leaf</tissue>
    </source>
</reference>
<sequence>MNAALPGRLFFSAHQLYSPDEENVRDSYTCVCNSIYKLERNVSLIVLLPHKASLLQIPFQQ</sequence>
<protein>
    <submittedName>
        <fullName evidence="1">Uncharacterized protein</fullName>
    </submittedName>
</protein>
<keyword evidence="2" id="KW-1185">Reference proteome</keyword>